<protein>
    <submittedName>
        <fullName evidence="2">DUF1236 domain-containing protein</fullName>
    </submittedName>
</protein>
<keyword evidence="3" id="KW-1185">Reference proteome</keyword>
<gene>
    <name evidence="2" type="ORF">D9R14_16380</name>
</gene>
<dbReference type="Pfam" id="PF06823">
    <property type="entry name" value="DUF1236"/>
    <property type="match status" value="1"/>
</dbReference>
<dbReference type="InterPro" id="IPR009642">
    <property type="entry name" value="DUF1236"/>
</dbReference>
<dbReference type="RefSeq" id="WP_121624423.1">
    <property type="nucleotide sequence ID" value="NZ_JACIIW010000003.1"/>
</dbReference>
<feature type="signal peptide" evidence="1">
    <location>
        <begin position="1"/>
        <end position="22"/>
    </location>
</feature>
<evidence type="ECO:0000313" key="2">
    <source>
        <dbReference type="EMBL" id="RLP75865.1"/>
    </source>
</evidence>
<proteinExistence type="predicted"/>
<reference evidence="2 3" key="1">
    <citation type="submission" date="2018-10" db="EMBL/GenBank/DDBJ databases">
        <title>Xanthobacter tagetidis genome sequencing and assembly.</title>
        <authorList>
            <person name="Maclea K.S."/>
            <person name="Goen A.E."/>
            <person name="Fatima S.A."/>
        </authorList>
    </citation>
    <scope>NUCLEOTIDE SEQUENCE [LARGE SCALE GENOMIC DNA]</scope>
    <source>
        <strain evidence="2 3">ATCC 700314</strain>
    </source>
</reference>
<evidence type="ECO:0000256" key="1">
    <source>
        <dbReference type="SAM" id="SignalP"/>
    </source>
</evidence>
<evidence type="ECO:0000313" key="3">
    <source>
        <dbReference type="Proteomes" id="UP000269692"/>
    </source>
</evidence>
<dbReference type="AlphaFoldDB" id="A0A3L7A711"/>
<feature type="chain" id="PRO_5018078074" evidence="1">
    <location>
        <begin position="23"/>
        <end position="128"/>
    </location>
</feature>
<dbReference type="OrthoDB" id="8020822at2"/>
<comment type="caution">
    <text evidence="2">The sequence shown here is derived from an EMBL/GenBank/DDBJ whole genome shotgun (WGS) entry which is preliminary data.</text>
</comment>
<sequence>MMRKMLVGAAALAVMAPSLAFAQASTATGAVGGAAVGAVVGGPVGAVVGGAVGATVGAAAEPPAEVRSYVVQERRPSVRVSEEVVVGRPLPRQVVLYNIPNSQYEYSVVNDQRVIVEPGTRKVVYIVN</sequence>
<accession>A0A3L7A711</accession>
<dbReference type="Proteomes" id="UP000269692">
    <property type="component" value="Unassembled WGS sequence"/>
</dbReference>
<name>A0A3L7A711_9HYPH</name>
<organism evidence="2 3">
    <name type="scientific">Xanthobacter tagetidis</name>
    <dbReference type="NCBI Taxonomy" id="60216"/>
    <lineage>
        <taxon>Bacteria</taxon>
        <taxon>Pseudomonadati</taxon>
        <taxon>Pseudomonadota</taxon>
        <taxon>Alphaproteobacteria</taxon>
        <taxon>Hyphomicrobiales</taxon>
        <taxon>Xanthobacteraceae</taxon>
        <taxon>Xanthobacter</taxon>
    </lineage>
</organism>
<dbReference type="EMBL" id="RCTF01000014">
    <property type="protein sequence ID" value="RLP75865.1"/>
    <property type="molecule type" value="Genomic_DNA"/>
</dbReference>
<keyword evidence="1" id="KW-0732">Signal</keyword>